<dbReference type="AlphaFoldDB" id="A0A5J9VRW2"/>
<dbReference type="EMBL" id="RWGY01000007">
    <property type="protein sequence ID" value="TVU38955.1"/>
    <property type="molecule type" value="Genomic_DNA"/>
</dbReference>
<name>A0A5J9VRW2_9POAL</name>
<dbReference type="Gramene" id="TVU38923">
    <property type="protein sequence ID" value="TVU38923"/>
    <property type="gene ID" value="EJB05_12320"/>
</dbReference>
<evidence type="ECO:0000313" key="1">
    <source>
        <dbReference type="EMBL" id="TVU38923.1"/>
    </source>
</evidence>
<evidence type="ECO:0000313" key="2">
    <source>
        <dbReference type="EMBL" id="TVU38955.1"/>
    </source>
</evidence>
<dbReference type="Gramene" id="TVU38955">
    <property type="protein sequence ID" value="TVU38955"/>
    <property type="gene ID" value="EJB05_12352"/>
</dbReference>
<gene>
    <name evidence="1" type="ORF">EJB05_12320</name>
    <name evidence="2" type="ORF">EJB05_12352</name>
</gene>
<feature type="non-terminal residue" evidence="1">
    <location>
        <position position="1"/>
    </location>
</feature>
<evidence type="ECO:0000313" key="3">
    <source>
        <dbReference type="Proteomes" id="UP000324897"/>
    </source>
</evidence>
<organism evidence="1 3">
    <name type="scientific">Eragrostis curvula</name>
    <name type="common">weeping love grass</name>
    <dbReference type="NCBI Taxonomy" id="38414"/>
    <lineage>
        <taxon>Eukaryota</taxon>
        <taxon>Viridiplantae</taxon>
        <taxon>Streptophyta</taxon>
        <taxon>Embryophyta</taxon>
        <taxon>Tracheophyta</taxon>
        <taxon>Spermatophyta</taxon>
        <taxon>Magnoliopsida</taxon>
        <taxon>Liliopsida</taxon>
        <taxon>Poales</taxon>
        <taxon>Poaceae</taxon>
        <taxon>PACMAD clade</taxon>
        <taxon>Chloridoideae</taxon>
        <taxon>Eragrostideae</taxon>
        <taxon>Eragrostidinae</taxon>
        <taxon>Eragrostis</taxon>
    </lineage>
</organism>
<protein>
    <submittedName>
        <fullName evidence="1">Uncharacterized protein</fullName>
    </submittedName>
</protein>
<comment type="caution">
    <text evidence="1">The sequence shown here is derived from an EMBL/GenBank/DDBJ whole genome shotgun (WGS) entry which is preliminary data.</text>
</comment>
<keyword evidence="3" id="KW-1185">Reference proteome</keyword>
<dbReference type="Proteomes" id="UP000324897">
    <property type="component" value="Chromosome 4"/>
</dbReference>
<accession>A0A5J9VRW2</accession>
<proteinExistence type="predicted"/>
<dbReference type="EMBL" id="RWGY01000007">
    <property type="protein sequence ID" value="TVU38923.1"/>
    <property type="molecule type" value="Genomic_DNA"/>
</dbReference>
<reference evidence="1 3" key="1">
    <citation type="journal article" date="2019" name="Sci. Rep.">
        <title>A high-quality genome of Eragrostis curvula grass provides insights into Poaceae evolution and supports new strategies to enhance forage quality.</title>
        <authorList>
            <person name="Carballo J."/>
            <person name="Santos B.A.C.M."/>
            <person name="Zappacosta D."/>
            <person name="Garbus I."/>
            <person name="Selva J.P."/>
            <person name="Gallo C.A."/>
            <person name="Diaz A."/>
            <person name="Albertini E."/>
            <person name="Caccamo M."/>
            <person name="Echenique V."/>
        </authorList>
    </citation>
    <scope>NUCLEOTIDE SEQUENCE [LARGE SCALE GENOMIC DNA]</scope>
    <source>
        <strain evidence="3">cv. Victoria</strain>
        <tissue evidence="1">Leaf</tissue>
    </source>
</reference>
<sequence length="81" mass="9374">MLQARLAQKERKLPWACQITKDLNEELMDALVKIEERDAHVASLKKRNTKLENVVHNLAAFVQEAMEEDAMRGDSLWIPMI</sequence>